<dbReference type="Pfam" id="PF21047">
    <property type="entry name" value="HEAT_Maestro"/>
    <property type="match status" value="1"/>
</dbReference>
<keyword evidence="5" id="KW-1185">Reference proteome</keyword>
<dbReference type="InterPro" id="IPR055406">
    <property type="entry name" value="HEAT_Maestro"/>
</dbReference>
<dbReference type="InterPro" id="IPR011989">
    <property type="entry name" value="ARM-like"/>
</dbReference>
<proteinExistence type="predicted"/>
<dbReference type="InterPro" id="IPR048465">
    <property type="entry name" value="Maestro-like_HEAT"/>
</dbReference>
<dbReference type="Pfam" id="PF23227">
    <property type="entry name" value="HEAT_MROH2B_C"/>
    <property type="match status" value="1"/>
</dbReference>
<feature type="domain" description="Maestro/Maestro-like HEAT-repeats" evidence="3">
    <location>
        <begin position="570"/>
        <end position="845"/>
    </location>
</feature>
<dbReference type="AlphaFoldDB" id="A0AAW1TQ80"/>
<evidence type="ECO:0000259" key="2">
    <source>
        <dbReference type="Pfam" id="PF21047"/>
    </source>
</evidence>
<dbReference type="Gene3D" id="1.25.10.10">
    <property type="entry name" value="Leucine-rich Repeat Variant"/>
    <property type="match status" value="1"/>
</dbReference>
<accession>A0AAW1TQ80</accession>
<protein>
    <recommendedName>
        <fullName evidence="6">Maestro heat-like repeat-containing protein family member 1</fullName>
    </recommendedName>
</protein>
<evidence type="ECO:0000259" key="3">
    <source>
        <dbReference type="Pfam" id="PF23227"/>
    </source>
</evidence>
<evidence type="ECO:0000313" key="5">
    <source>
        <dbReference type="Proteomes" id="UP001431783"/>
    </source>
</evidence>
<dbReference type="InterPro" id="IPR045206">
    <property type="entry name" value="Maestro_heat-like_prot"/>
</dbReference>
<name>A0AAW1TQ80_9CUCU</name>
<dbReference type="Proteomes" id="UP001431783">
    <property type="component" value="Unassembled WGS sequence"/>
</dbReference>
<feature type="domain" description="Maestro-like HEAT-repeats" evidence="2">
    <location>
        <begin position="145"/>
        <end position="371"/>
    </location>
</feature>
<dbReference type="SUPFAM" id="SSF48371">
    <property type="entry name" value="ARM repeat"/>
    <property type="match status" value="1"/>
</dbReference>
<dbReference type="PANTHER" id="PTHR23120">
    <property type="entry name" value="MAESTRO-RELATED HEAT DOMAIN-CONTAINING"/>
    <property type="match status" value="1"/>
</dbReference>
<evidence type="ECO:0000313" key="4">
    <source>
        <dbReference type="EMBL" id="KAK9870558.1"/>
    </source>
</evidence>
<gene>
    <name evidence="4" type="ORF">WA026_008119</name>
</gene>
<reference evidence="4 5" key="1">
    <citation type="submission" date="2023-03" db="EMBL/GenBank/DDBJ databases">
        <title>Genome insight into feeding habits of ladybird beetles.</title>
        <authorList>
            <person name="Li H.-S."/>
            <person name="Huang Y.-H."/>
            <person name="Pang H."/>
        </authorList>
    </citation>
    <scope>NUCLEOTIDE SEQUENCE [LARGE SCALE GENOMIC DNA]</scope>
    <source>
        <strain evidence="4">SYSU_2023b</strain>
        <tissue evidence="4">Whole body</tissue>
    </source>
</reference>
<dbReference type="InterPro" id="IPR016024">
    <property type="entry name" value="ARM-type_fold"/>
</dbReference>
<evidence type="ECO:0008006" key="6">
    <source>
        <dbReference type="Google" id="ProtNLM"/>
    </source>
</evidence>
<organism evidence="4 5">
    <name type="scientific">Henosepilachna vigintioctopunctata</name>
    <dbReference type="NCBI Taxonomy" id="420089"/>
    <lineage>
        <taxon>Eukaryota</taxon>
        <taxon>Metazoa</taxon>
        <taxon>Ecdysozoa</taxon>
        <taxon>Arthropoda</taxon>
        <taxon>Hexapoda</taxon>
        <taxon>Insecta</taxon>
        <taxon>Pterygota</taxon>
        <taxon>Neoptera</taxon>
        <taxon>Endopterygota</taxon>
        <taxon>Coleoptera</taxon>
        <taxon>Polyphaga</taxon>
        <taxon>Cucujiformia</taxon>
        <taxon>Coccinelloidea</taxon>
        <taxon>Coccinellidae</taxon>
        <taxon>Epilachninae</taxon>
        <taxon>Epilachnini</taxon>
        <taxon>Henosepilachna</taxon>
    </lineage>
</organism>
<keyword evidence="1" id="KW-0677">Repeat</keyword>
<dbReference type="GO" id="GO:0005737">
    <property type="term" value="C:cytoplasm"/>
    <property type="evidence" value="ECO:0007669"/>
    <property type="project" value="TreeGrafter"/>
</dbReference>
<evidence type="ECO:0000256" key="1">
    <source>
        <dbReference type="ARBA" id="ARBA00022737"/>
    </source>
</evidence>
<sequence length="848" mass="96268">MHPNRNTLHIHLKSRQNLLKLVSSEIHLHNGSEYIALFPVILPVITSLVRLPATLESNERIRLLKLCFDSVYNASAIYCKINQEDTEHYYGTLKLVSSITSSFTKLNQLVQELLMLNLSPETLDEIITLLEHWLSKRKPEQRLPACGTLRIALQTYLDNMKFAYDCPNNFSQTGLLLSRIVPRCTDSNDNIRKVSVENLCLVLCIASRYEGHLRDHDKILSNSMQYIQHQIDRHDPKLLYNLTTDISNIICNNMPSFQMAHFVEGLIDALIDCESSSSNGSGIVLNLTLKSKGAELQSQITSIVQKILCQIKNIKCTPTRTSALRAIQSAASHHSKIVGGILLQQPIPFEQSICDSWSAISTDQTLVLNLLDQFKKILKTTPLYEEQGKINMKIATLPSLQVICALHEIFKNDQLKDICIQHFPELFSVLLITLASYIGTAAPVLKDVGDKKEKFFVINREAYKLCPSKIALETFQLFMMCCDYKEIANNLLSFSQAESNDDFPWCLDIISMLVEKICLDYPQYISWLVASLGPFIRAELEPQRVAVVAFFTYLLRQKANDQAMLAENLLEMIIDVQMDHSCFVKQIGLQGLGYAIEYLKPELINRHYKPILAVLMSSLDYNNIGNEGALILEGLHSFSKLLTTLDSPKFSSCQVTAAVRIKPLLTQEDVYLRRASFRLLGDLTGSINSDSNLETFKEQIHGNLITLLLHLCDPDQYVIKACKYTLRQIGPHLEAPETNSMIQEHLIDQGNLNYHNFVRDLIKVMSDELQDYFPLLVMTSLSYFKSPWTEVRGNAALLAGLLFSMLIEENRVKVSIDTVSYRLMNLMSDEHEQVRIKSLQAIVYLFSK</sequence>
<dbReference type="EMBL" id="JARQZJ010000003">
    <property type="protein sequence ID" value="KAK9870558.1"/>
    <property type="molecule type" value="Genomic_DNA"/>
</dbReference>
<dbReference type="PANTHER" id="PTHR23120:SF0">
    <property type="entry name" value="MAESTRO HEAT-LIKE REPEAT FAMILY MEMBER 1"/>
    <property type="match status" value="1"/>
</dbReference>
<comment type="caution">
    <text evidence="4">The sequence shown here is derived from an EMBL/GenBank/DDBJ whole genome shotgun (WGS) entry which is preliminary data.</text>
</comment>